<dbReference type="PANTHER" id="PTHR30244">
    <property type="entry name" value="TRANSAMINASE"/>
    <property type="match status" value="1"/>
</dbReference>
<dbReference type="GO" id="GO:0000271">
    <property type="term" value="P:polysaccharide biosynthetic process"/>
    <property type="evidence" value="ECO:0007669"/>
    <property type="project" value="TreeGrafter"/>
</dbReference>
<evidence type="ECO:0000256" key="4">
    <source>
        <dbReference type="RuleBase" id="RU004508"/>
    </source>
</evidence>
<dbReference type="InterPro" id="IPR000653">
    <property type="entry name" value="DegT/StrS_aminotransferase"/>
</dbReference>
<evidence type="ECO:0000313" key="5">
    <source>
        <dbReference type="EMBL" id="SLM93651.1"/>
    </source>
</evidence>
<dbReference type="GO" id="GO:0008483">
    <property type="term" value="F:transaminase activity"/>
    <property type="evidence" value="ECO:0007669"/>
    <property type="project" value="TreeGrafter"/>
</dbReference>
<dbReference type="SUPFAM" id="SSF53383">
    <property type="entry name" value="PLP-dependent transferases"/>
    <property type="match status" value="1"/>
</dbReference>
<evidence type="ECO:0000313" key="6">
    <source>
        <dbReference type="Proteomes" id="UP000195981"/>
    </source>
</evidence>
<evidence type="ECO:0000256" key="3">
    <source>
        <dbReference type="PIRSR" id="PIRSR000390-2"/>
    </source>
</evidence>
<comment type="similarity">
    <text evidence="4">Belongs to the DegT/DnrJ/EryC1 family.</text>
</comment>
<evidence type="ECO:0000256" key="2">
    <source>
        <dbReference type="PIRSR" id="PIRSR000390-1"/>
    </source>
</evidence>
<comment type="cofactor">
    <cofactor evidence="1">
        <name>pyridoxal 5'-phosphate</name>
        <dbReference type="ChEBI" id="CHEBI:597326"/>
    </cofactor>
</comment>
<dbReference type="Proteomes" id="UP000195981">
    <property type="component" value="Unassembled WGS sequence"/>
</dbReference>
<keyword evidence="6" id="KW-1185">Reference proteome</keyword>
<dbReference type="Gene3D" id="3.90.1150.10">
    <property type="entry name" value="Aspartate Aminotransferase, domain 1"/>
    <property type="match status" value="1"/>
</dbReference>
<dbReference type="InterPro" id="IPR015424">
    <property type="entry name" value="PyrdxlP-dep_Trfase"/>
</dbReference>
<protein>
    <submittedName>
        <fullName evidence="5">Lipopolysaccharide biosynthesis protein RffA</fullName>
    </submittedName>
</protein>
<dbReference type="OrthoDB" id="9804264at2"/>
<dbReference type="InterPro" id="IPR015421">
    <property type="entry name" value="PyrdxlP-dep_Trfase_major"/>
</dbReference>
<keyword evidence="3 4" id="KW-0663">Pyridoxal phosphate</keyword>
<sequence>MTPRIPLSVPSVGPRERELLLEAFDSGWIAPAGPQLDAFERALAELTERRRAIAVSSGTAALHLALLAAGVRPGDRVAIPTLTFIATAAAVVHAGASPVLIDSDATGSMSPELLERALAQAEGEGRPIAAIMPVDLYGKVADHERLGAIAAAHGAVHVVDAAESLGATGTGGAAGSQGLLSVLSFNGNKIATASSGGAVLTDVDALADRIRHLATQARQPVVHYEHLEIGFNYRLSNILAALGLAQVERLEELMGARRAHRARYRALCADVEGLEILGGDDEGDNCWLTSLIVDPEATGLSTTALRESLASHGIEARPVFAPMHVQPALDSVPAADRVLDGTADRLYATGLSLPSSPASSPADIDEVCMRIRTAVRTAAPTGDRA</sequence>
<name>A0A1X6X4B4_9MICO</name>
<dbReference type="GO" id="GO:0030170">
    <property type="term" value="F:pyridoxal phosphate binding"/>
    <property type="evidence" value="ECO:0007669"/>
    <property type="project" value="TreeGrafter"/>
</dbReference>
<gene>
    <name evidence="5" type="ORF">FM110_10180</name>
</gene>
<organism evidence="5 6">
    <name type="scientific">Brachybacterium nesterenkovii</name>
    <dbReference type="NCBI Taxonomy" id="47847"/>
    <lineage>
        <taxon>Bacteria</taxon>
        <taxon>Bacillati</taxon>
        <taxon>Actinomycetota</taxon>
        <taxon>Actinomycetes</taxon>
        <taxon>Micrococcales</taxon>
        <taxon>Dermabacteraceae</taxon>
        <taxon>Brachybacterium</taxon>
    </lineage>
</organism>
<dbReference type="Pfam" id="PF01041">
    <property type="entry name" value="DegT_DnrJ_EryC1"/>
    <property type="match status" value="1"/>
</dbReference>
<dbReference type="Gene3D" id="3.40.640.10">
    <property type="entry name" value="Type I PLP-dependent aspartate aminotransferase-like (Major domain)"/>
    <property type="match status" value="1"/>
</dbReference>
<dbReference type="InterPro" id="IPR015422">
    <property type="entry name" value="PyrdxlP-dep_Trfase_small"/>
</dbReference>
<dbReference type="EMBL" id="FWFG01000092">
    <property type="protein sequence ID" value="SLM93651.1"/>
    <property type="molecule type" value="Genomic_DNA"/>
</dbReference>
<dbReference type="PANTHER" id="PTHR30244:SF34">
    <property type="entry name" value="DTDP-4-AMINO-4,6-DIDEOXYGALACTOSE TRANSAMINASE"/>
    <property type="match status" value="1"/>
</dbReference>
<accession>A0A1X6X4B4</accession>
<dbReference type="AlphaFoldDB" id="A0A1X6X4B4"/>
<proteinExistence type="inferred from homology"/>
<feature type="active site" description="Proton acceptor" evidence="2">
    <location>
        <position position="189"/>
    </location>
</feature>
<dbReference type="RefSeq" id="WP_087104657.1">
    <property type="nucleotide sequence ID" value="NZ_FWFG01000092.1"/>
</dbReference>
<reference evidence="5 6" key="1">
    <citation type="submission" date="2017-02" db="EMBL/GenBank/DDBJ databases">
        <authorList>
            <person name="Peterson S.W."/>
        </authorList>
    </citation>
    <scope>NUCLEOTIDE SEQUENCE [LARGE SCALE GENOMIC DNA]</scope>
    <source>
        <strain evidence="5 6">CIP104813</strain>
    </source>
</reference>
<feature type="modified residue" description="N6-(pyridoxal phosphate)lysine" evidence="3">
    <location>
        <position position="189"/>
    </location>
</feature>
<evidence type="ECO:0000256" key="1">
    <source>
        <dbReference type="ARBA" id="ARBA00001933"/>
    </source>
</evidence>
<dbReference type="PIRSF" id="PIRSF000390">
    <property type="entry name" value="PLP_StrS"/>
    <property type="match status" value="1"/>
</dbReference>